<evidence type="ECO:0000256" key="1">
    <source>
        <dbReference type="ARBA" id="ARBA00004123"/>
    </source>
</evidence>
<dbReference type="InterPro" id="IPR021640">
    <property type="entry name" value="Mediator_Med28"/>
</dbReference>
<evidence type="ECO:0000313" key="8">
    <source>
        <dbReference type="EMBL" id="KAF3324701.1"/>
    </source>
</evidence>
<comment type="caution">
    <text evidence="8">The sequence shown here is derived from an EMBL/GenBank/DDBJ whole genome shotgun (WGS) entry which is preliminary data.</text>
</comment>
<feature type="compositionally biased region" description="Low complexity" evidence="7">
    <location>
        <begin position="1"/>
        <end position="13"/>
    </location>
</feature>
<evidence type="ECO:0000256" key="7">
    <source>
        <dbReference type="SAM" id="MobiDB-lite"/>
    </source>
</evidence>
<evidence type="ECO:0000256" key="6">
    <source>
        <dbReference type="ARBA" id="ARBA00023242"/>
    </source>
</evidence>
<evidence type="ECO:0000256" key="5">
    <source>
        <dbReference type="ARBA" id="ARBA00023163"/>
    </source>
</evidence>
<feature type="compositionally biased region" description="Pro residues" evidence="7">
    <location>
        <begin position="14"/>
        <end position="31"/>
    </location>
</feature>
<reference evidence="8" key="1">
    <citation type="submission" date="2020-01" db="EMBL/GenBank/DDBJ databases">
        <title>Genome sequence of Kobresia littledalei, the first chromosome-level genome in the family Cyperaceae.</title>
        <authorList>
            <person name="Qu G."/>
        </authorList>
    </citation>
    <scope>NUCLEOTIDE SEQUENCE</scope>
    <source>
        <strain evidence="8">C.B.Clarke</strain>
        <tissue evidence="8">Leaf</tissue>
    </source>
</reference>
<gene>
    <name evidence="8" type="ORF">FCM35_KLT10858</name>
</gene>
<dbReference type="EMBL" id="SWLB01000021">
    <property type="protein sequence ID" value="KAF3324701.1"/>
    <property type="molecule type" value="Genomic_DNA"/>
</dbReference>
<feature type="region of interest" description="Disordered" evidence="7">
    <location>
        <begin position="1"/>
        <end position="39"/>
    </location>
</feature>
<dbReference type="InterPro" id="IPR034456">
    <property type="entry name" value="MED28"/>
</dbReference>
<sequence length="154" mass="17509">MDDQHPQSAGTPAQTPPPPPSAQTSPPPPQISPEERKKEELLGHVAALEAALLPCLPARELQAVDRSHSSHQIDVERHARNFMEAAKKLQLYFIALQREDEPTKEQLLQQEIAIMEEELKTKNGLIQKHSQLIQTWRGEVKEQLDRHLTELERV</sequence>
<organism evidence="8 9">
    <name type="scientific">Carex littledalei</name>
    <dbReference type="NCBI Taxonomy" id="544730"/>
    <lineage>
        <taxon>Eukaryota</taxon>
        <taxon>Viridiplantae</taxon>
        <taxon>Streptophyta</taxon>
        <taxon>Embryophyta</taxon>
        <taxon>Tracheophyta</taxon>
        <taxon>Spermatophyta</taxon>
        <taxon>Magnoliopsida</taxon>
        <taxon>Liliopsida</taxon>
        <taxon>Poales</taxon>
        <taxon>Cyperaceae</taxon>
        <taxon>Cyperoideae</taxon>
        <taxon>Cariceae</taxon>
        <taxon>Carex</taxon>
        <taxon>Carex subgen. Euthyceras</taxon>
    </lineage>
</organism>
<accession>A0A833V452</accession>
<evidence type="ECO:0000256" key="2">
    <source>
        <dbReference type="ARBA" id="ARBA00005571"/>
    </source>
</evidence>
<keyword evidence="4" id="KW-0175">Coiled coil</keyword>
<proteinExistence type="inferred from homology"/>
<dbReference type="GO" id="GO:0016592">
    <property type="term" value="C:mediator complex"/>
    <property type="evidence" value="ECO:0007669"/>
    <property type="project" value="InterPro"/>
</dbReference>
<keyword evidence="9" id="KW-1185">Reference proteome</keyword>
<evidence type="ECO:0000256" key="3">
    <source>
        <dbReference type="ARBA" id="ARBA00023015"/>
    </source>
</evidence>
<comment type="subcellular location">
    <subcellularLocation>
        <location evidence="1">Nucleus</location>
    </subcellularLocation>
</comment>
<keyword evidence="3" id="KW-0805">Transcription regulation</keyword>
<dbReference type="Proteomes" id="UP000623129">
    <property type="component" value="Unassembled WGS sequence"/>
</dbReference>
<dbReference type="Pfam" id="PF11594">
    <property type="entry name" value="Med28"/>
    <property type="match status" value="1"/>
</dbReference>
<dbReference type="PANTHER" id="PTHR39117:SF1">
    <property type="entry name" value="MEDIATOR OF RNA POLYMERASE II TRANSCRIPTION SUBUNIT 28"/>
    <property type="match status" value="1"/>
</dbReference>
<keyword evidence="5" id="KW-0804">Transcription</keyword>
<dbReference type="AlphaFoldDB" id="A0A833V452"/>
<comment type="similarity">
    <text evidence="2">Belongs to the Mediator complex subunit 28 family.</text>
</comment>
<dbReference type="GO" id="GO:0006355">
    <property type="term" value="P:regulation of DNA-templated transcription"/>
    <property type="evidence" value="ECO:0007669"/>
    <property type="project" value="InterPro"/>
</dbReference>
<dbReference type="PANTHER" id="PTHR39117">
    <property type="entry name" value="MEDIATOR OF RNA POLYMERASE II TRANSCRIPTION SUBUNIT 28"/>
    <property type="match status" value="1"/>
</dbReference>
<protein>
    <submittedName>
        <fullName evidence="8">Mediator of RNA polymerase II transcription subunit 28</fullName>
    </submittedName>
</protein>
<evidence type="ECO:0000313" key="9">
    <source>
        <dbReference type="Proteomes" id="UP000623129"/>
    </source>
</evidence>
<dbReference type="OrthoDB" id="1885414at2759"/>
<evidence type="ECO:0000256" key="4">
    <source>
        <dbReference type="ARBA" id="ARBA00023054"/>
    </source>
</evidence>
<keyword evidence="6" id="KW-0539">Nucleus</keyword>
<name>A0A833V452_9POAL</name>